<evidence type="ECO:0008006" key="3">
    <source>
        <dbReference type="Google" id="ProtNLM"/>
    </source>
</evidence>
<dbReference type="EMBL" id="CP014034">
    <property type="protein sequence ID" value="AMF92335.1"/>
    <property type="molecule type" value="Genomic_DNA"/>
</dbReference>
<reference evidence="2" key="1">
    <citation type="submission" date="2015-12" db="EMBL/GenBank/DDBJ databases">
        <title>FDA dAtabase for Regulatory Grade micrObial Sequences (FDA-ARGOS): Supporting development and validation of Infectious Disease Dx tests.</title>
        <authorList>
            <person name="Hoffmann M."/>
            <person name="Allard M."/>
            <person name="Evans P."/>
            <person name="Brown E."/>
            <person name="Tallon L.J."/>
            <person name="Sadzewicz L."/>
            <person name="Sengamalay N."/>
            <person name="Ott S."/>
            <person name="Godinez A."/>
            <person name="Nagaraj S."/>
            <person name="Vyas G."/>
            <person name="Aluvathingal J."/>
            <person name="Nadendla S."/>
            <person name="Geyer C."/>
            <person name="Sichtig H."/>
        </authorList>
    </citation>
    <scope>NUCLEOTIDE SEQUENCE [LARGE SCALE GENOMIC DNA]</scope>
    <source>
        <strain evidence="2">ATCC 33809</strain>
    </source>
</reference>
<gene>
    <name evidence="1" type="ORF">AL536_02310</name>
</gene>
<sequence length="76" mass="8239">MVLAPAGVWFALFEVAAKLTPMLETASAAARKRALIFILFMTLSPKESATLSKSRFLLHGLETGDITSDPIQMPDC</sequence>
<organism evidence="1 2">
    <name type="scientific">Vibrio fluvialis</name>
    <dbReference type="NCBI Taxonomy" id="676"/>
    <lineage>
        <taxon>Bacteria</taxon>
        <taxon>Pseudomonadati</taxon>
        <taxon>Pseudomonadota</taxon>
        <taxon>Gammaproteobacteria</taxon>
        <taxon>Vibrionales</taxon>
        <taxon>Vibrionaceae</taxon>
        <taxon>Vibrio</taxon>
    </lineage>
</organism>
<accession>A0ABM5XHL6</accession>
<evidence type="ECO:0000313" key="2">
    <source>
        <dbReference type="Proteomes" id="UP000057088"/>
    </source>
</evidence>
<proteinExistence type="predicted"/>
<dbReference type="Proteomes" id="UP000057088">
    <property type="component" value="Chromosome 1"/>
</dbReference>
<evidence type="ECO:0000313" key="1">
    <source>
        <dbReference type="EMBL" id="AMF92335.1"/>
    </source>
</evidence>
<keyword evidence="2" id="KW-1185">Reference proteome</keyword>
<name>A0ABM5XHL6_VIBFL</name>
<protein>
    <recommendedName>
        <fullName evidence="3">Secreted protein</fullName>
    </recommendedName>
</protein>